<evidence type="ECO:0000313" key="1">
    <source>
        <dbReference type="EMBL" id="PXX96798.1"/>
    </source>
</evidence>
<keyword evidence="2" id="KW-1185">Reference proteome</keyword>
<organism evidence="1 2">
    <name type="scientific">Marinifilum breve</name>
    <dbReference type="NCBI Taxonomy" id="2184082"/>
    <lineage>
        <taxon>Bacteria</taxon>
        <taxon>Pseudomonadati</taxon>
        <taxon>Bacteroidota</taxon>
        <taxon>Bacteroidia</taxon>
        <taxon>Marinilabiliales</taxon>
        <taxon>Marinifilaceae</taxon>
    </lineage>
</organism>
<sequence length="207" mass="23039">MSNTNRHIRLCNQTQGAEDLSKAIAPKVSSLKEKNAATLSAKENRDAAYDVLVYKDAVLDDIIRNISDSAKQYDRRNPGRPTYNLLFPDGKYSDIIRASFTKEVGLAIQLSERLTSLGAEHELNGNVALLTSAITDVQTALTNLSDEDNKVKVAVANEELAQADLRQQYEYNYLDATKLFGKKFADRLFPKTAPKPKEVEEEVSEEA</sequence>
<gene>
    <name evidence="1" type="ORF">DF185_19325</name>
</gene>
<dbReference type="AlphaFoldDB" id="A0A2V3ZSG6"/>
<name>A0A2V3ZSG6_9BACT</name>
<protein>
    <submittedName>
        <fullName evidence="1">Uncharacterized protein</fullName>
    </submittedName>
</protein>
<accession>A0A2V3ZSG6</accession>
<dbReference type="EMBL" id="QFLI01000011">
    <property type="protein sequence ID" value="PXX96798.1"/>
    <property type="molecule type" value="Genomic_DNA"/>
</dbReference>
<evidence type="ECO:0000313" key="2">
    <source>
        <dbReference type="Proteomes" id="UP000248079"/>
    </source>
</evidence>
<proteinExistence type="predicted"/>
<comment type="caution">
    <text evidence="1">The sequence shown here is derived from an EMBL/GenBank/DDBJ whole genome shotgun (WGS) entry which is preliminary data.</text>
</comment>
<reference evidence="1 2" key="1">
    <citation type="submission" date="2018-05" db="EMBL/GenBank/DDBJ databases">
        <title>Marinifilum breve JC075T sp. nov., a marine bacterium isolated from Yongle Blue Hole in the South China Sea.</title>
        <authorList>
            <person name="Fu T."/>
        </authorList>
    </citation>
    <scope>NUCLEOTIDE SEQUENCE [LARGE SCALE GENOMIC DNA]</scope>
    <source>
        <strain evidence="1 2">JC075</strain>
    </source>
</reference>
<dbReference type="Proteomes" id="UP000248079">
    <property type="component" value="Unassembled WGS sequence"/>
</dbReference>